<dbReference type="EMBL" id="CP019688">
    <property type="protein sequence ID" value="AQQ15331.1"/>
    <property type="molecule type" value="Genomic_DNA"/>
</dbReference>
<keyword evidence="3" id="KW-1185">Reference proteome</keyword>
<proteinExistence type="predicted"/>
<protein>
    <submittedName>
        <fullName evidence="2">Carbamoyl-phosphate synthase small chain</fullName>
        <ecNumber evidence="2">6.3.5.5</ecNumber>
    </submittedName>
</protein>
<reference evidence="2 3" key="1">
    <citation type="submission" date="2016-12" db="EMBL/GenBank/DDBJ databases">
        <authorList>
            <person name="Song W.-J."/>
            <person name="Kurnit D.M."/>
        </authorList>
    </citation>
    <scope>NUCLEOTIDE SEQUENCE [LARGE SCALE GENOMIC DNA]</scope>
    <source>
        <strain evidence="2 3">DSM 30827</strain>
    </source>
</reference>
<organism evidence="2 3">
    <name type="scientific">Corynebacterium glaucum</name>
    <dbReference type="NCBI Taxonomy" id="187491"/>
    <lineage>
        <taxon>Bacteria</taxon>
        <taxon>Bacillati</taxon>
        <taxon>Actinomycetota</taxon>
        <taxon>Actinomycetes</taxon>
        <taxon>Mycobacteriales</taxon>
        <taxon>Corynebacteriaceae</taxon>
        <taxon>Corynebacterium</taxon>
    </lineage>
</organism>
<dbReference type="InterPro" id="IPR036480">
    <property type="entry name" value="CarbP_synth_ssu_N_sf"/>
</dbReference>
<dbReference type="Pfam" id="PF00988">
    <property type="entry name" value="CPSase_sm_chain"/>
    <property type="match status" value="1"/>
</dbReference>
<dbReference type="AlphaFoldDB" id="A0A1Q2HWV2"/>
<sequence length="150" mass="16125">MTHRVNAKLVLDDGATFPGFLFGDAPDAAQAIQGNCTFTTDMFAYQRELTDPARSGEILVFATPQIGNVGWNSEDVAESGDGSITAAAVVVRDVSRIPSNFRSERSLEDELQNQGVTGIRGVDTRKLVRHLSKTGPQQATITVEASEEAK</sequence>
<gene>
    <name evidence="2" type="primary">carA</name>
    <name evidence="2" type="ORF">CGLAU_06845</name>
</gene>
<dbReference type="KEGG" id="cgv:CGLAU_06845"/>
<dbReference type="RefSeq" id="WP_095660035.1">
    <property type="nucleotide sequence ID" value="NZ_BAAAKB010000002.1"/>
</dbReference>
<evidence type="ECO:0000259" key="1">
    <source>
        <dbReference type="SMART" id="SM01097"/>
    </source>
</evidence>
<evidence type="ECO:0000313" key="3">
    <source>
        <dbReference type="Proteomes" id="UP000217209"/>
    </source>
</evidence>
<dbReference type="Proteomes" id="UP000217209">
    <property type="component" value="Chromosome"/>
</dbReference>
<name>A0A1Q2HWV2_9CORY</name>
<dbReference type="Gene3D" id="3.50.30.20">
    <property type="entry name" value="Carbamoyl-phosphate synthase small subunit, N-terminal domain"/>
    <property type="match status" value="1"/>
</dbReference>
<feature type="domain" description="Carbamoyl-phosphate synthase small subunit N-terminal" evidence="1">
    <location>
        <begin position="5"/>
        <end position="142"/>
    </location>
</feature>
<accession>A0A1Q2HWV2</accession>
<keyword evidence="2" id="KW-0436">Ligase</keyword>
<dbReference type="GO" id="GO:0004088">
    <property type="term" value="F:carbamoyl-phosphate synthase (glutamine-hydrolyzing) activity"/>
    <property type="evidence" value="ECO:0007669"/>
    <property type="project" value="UniProtKB-EC"/>
</dbReference>
<dbReference type="SMART" id="SM01097">
    <property type="entry name" value="CPSase_sm_chain"/>
    <property type="match status" value="1"/>
</dbReference>
<evidence type="ECO:0000313" key="2">
    <source>
        <dbReference type="EMBL" id="AQQ15331.1"/>
    </source>
</evidence>
<dbReference type="EC" id="6.3.5.5" evidence="2"/>
<dbReference type="SUPFAM" id="SSF52021">
    <property type="entry name" value="Carbamoyl phosphate synthetase, small subunit N-terminal domain"/>
    <property type="match status" value="1"/>
</dbReference>
<dbReference type="InterPro" id="IPR002474">
    <property type="entry name" value="CarbamoylP_synth_ssu_N"/>
</dbReference>
<dbReference type="OrthoDB" id="9804328at2"/>